<dbReference type="GO" id="GO:0016020">
    <property type="term" value="C:membrane"/>
    <property type="evidence" value="ECO:0007669"/>
    <property type="project" value="TreeGrafter"/>
</dbReference>
<dbReference type="GO" id="GO:0015031">
    <property type="term" value="P:protein transport"/>
    <property type="evidence" value="ECO:0007669"/>
    <property type="project" value="UniProtKB-KW"/>
</dbReference>
<feature type="non-terminal residue" evidence="7">
    <location>
        <position position="1237"/>
    </location>
</feature>
<evidence type="ECO:0000256" key="1">
    <source>
        <dbReference type="ARBA" id="ARBA00004496"/>
    </source>
</evidence>
<feature type="compositionally biased region" description="Polar residues" evidence="5">
    <location>
        <begin position="323"/>
        <end position="332"/>
    </location>
</feature>
<proteinExistence type="predicted"/>
<evidence type="ECO:0000256" key="5">
    <source>
        <dbReference type="SAM" id="MobiDB-lite"/>
    </source>
</evidence>
<evidence type="ECO:0000256" key="4">
    <source>
        <dbReference type="ARBA" id="ARBA00022927"/>
    </source>
</evidence>
<comment type="subcellular location">
    <subcellularLocation>
        <location evidence="1">Cytoplasm</location>
    </subcellularLocation>
</comment>
<dbReference type="GO" id="GO:0006914">
    <property type="term" value="P:autophagy"/>
    <property type="evidence" value="ECO:0007669"/>
    <property type="project" value="TreeGrafter"/>
</dbReference>
<dbReference type="GO" id="GO:0034058">
    <property type="term" value="P:endosomal vesicle fusion"/>
    <property type="evidence" value="ECO:0007669"/>
    <property type="project" value="TreeGrafter"/>
</dbReference>
<dbReference type="GO" id="GO:0005737">
    <property type="term" value="C:cytoplasm"/>
    <property type="evidence" value="ECO:0007669"/>
    <property type="project" value="UniProtKB-SubCell"/>
</dbReference>
<comment type="caution">
    <text evidence="7">The sequence shown here is derived from an EMBL/GenBank/DDBJ whole genome shotgun (WGS) entry which is preliminary data.</text>
</comment>
<dbReference type="PANTHER" id="PTHR12894:SF27">
    <property type="entry name" value="TRANSFORMING GROWTH FACTOR-BETA RECEPTOR-ASSOCIATED PROTEIN 1"/>
    <property type="match status" value="1"/>
</dbReference>
<keyword evidence="2" id="KW-0813">Transport</keyword>
<feature type="domain" description="CNH" evidence="6">
    <location>
        <begin position="71"/>
        <end position="480"/>
    </location>
</feature>
<feature type="compositionally biased region" description="Basic and acidic residues" evidence="5">
    <location>
        <begin position="333"/>
        <end position="348"/>
    </location>
</feature>
<protein>
    <submittedName>
        <fullName evidence="7">Transforming growth factor-beta receptor-associated protein 1</fullName>
    </submittedName>
</protein>
<dbReference type="InterPro" id="IPR001180">
    <property type="entry name" value="CNH_dom"/>
</dbReference>
<accession>A0A093XAM5</accession>
<keyword evidence="7" id="KW-0675">Receptor</keyword>
<keyword evidence="3" id="KW-0963">Cytoplasm</keyword>
<organism evidence="7">
    <name type="scientific">Talaromyces marneffei PM1</name>
    <dbReference type="NCBI Taxonomy" id="1077442"/>
    <lineage>
        <taxon>Eukaryota</taxon>
        <taxon>Fungi</taxon>
        <taxon>Dikarya</taxon>
        <taxon>Ascomycota</taxon>
        <taxon>Pezizomycotina</taxon>
        <taxon>Eurotiomycetes</taxon>
        <taxon>Eurotiomycetidae</taxon>
        <taxon>Eurotiales</taxon>
        <taxon>Trichocomaceae</taxon>
        <taxon>Talaromyces</taxon>
        <taxon>Talaromyces sect. Talaromyces</taxon>
    </lineage>
</organism>
<gene>
    <name evidence="7" type="ORF">GQ26_0460270</name>
</gene>
<feature type="region of interest" description="Disordered" evidence="5">
    <location>
        <begin position="555"/>
        <end position="582"/>
    </location>
</feature>
<dbReference type="AlphaFoldDB" id="A0A093XAM5"/>
<dbReference type="eggNOG" id="KOG2063">
    <property type="taxonomic scope" value="Eukaryota"/>
</dbReference>
<sequence length="1237" mass="138040">MKILVVTHIIMACATMLGLWFLETRCVTASLMDGYTGPRKRRKLSASQAAPYVLRQLLDDVPIEPESGESDVYITCVEYWNDNLYIGTSAAEILHFVSIPSEPTDEANEPTFILASRLQITGNPKKKNGIQQILLLPTASKACVLCNGVVTFYSLPELSPAFENTRVSCQWIGGLDLNQNENGNAIDKPVIMIALSNRIMLVRIGDAAHKVRNIEFPGCLVGARRDTIACVADGTAYSLLEVEHQQKIPLFPISSTSEVFESGHVEDIPQSASNLKRSSSASYANSKIDRRSEHSRSTSLNTFAGGLGVNSDSLQPNPDDRSNNSTPGPSENDTPRRSLSRDRRDIDTSKGLPTPPKEPAEDKHKPLPPAPKLDIARLKPHIVSPTPSEFLLVTGTQKNEPGVGMFVNTDGDVVRGTMEFQQYPEAIIVDAPTESDPSSGSPGSFEGFVLSIINLEEEDSVHKYLEIQRWDVEPGEYGRQKALVQIPTVDGFETSHVGIKHTTSSSKLDFYELGETLRMVKLKTPRTGGDTPAEETDPRTNATIEQVRKEKELFESQELTDSESGKKPGFPQTQEVKRTKEESAFAHRLGNVQTHLVLWSGNKIWRVTKNPLPLQLDGLLQSAQTWENGRFKSVDRDAVIDLLDSIKSTEPTTEAEFLGLEYIKQKAGLILFADLLRMNPNNRSETTMRVTEEALVESNLDPRLILFLVPFLAEEVLQAKTGIWVHQGLAREAEFYLGHLSESKATPEVPDDALLNMLKRFLSAWQRKRGYGSVTDETNVFDSVDAALLHLILEQEARIRRASQPVTRATRNELNGLVDDWKGSFDRAVSLLERYHRLFILSRLYQSRKISGKVLRTWQRIANGEREDDSDVTVAAVEVHVRKYLSKLRDSQLVEEYGSWLASRNPSLGIQVFSDDSAKVKLEPDKVVQLLKKRAPNAVQDFLEHLVFSKNHTQYADDLIAYYLDTVINVLQSSTEARISLRDSYSTYRALRPPKPTYLAFINENTPQESWWQSRLRLLQLLGGPSTAFTSSAGASNLSYSVSAVLARIEPFQNELVSESIILDGRQGRHKQALRLLTHGLGDYDSAIRYCIFGGISSSQPAATISLPPPSDDVAYTEPAVLFKYLLSEFLQIEDVSDRIERTSDLLARFSRWFDVNEVLATVPDDWSVDILNDFLVHVFRDLVSQGRETRVQKALSASLNLRVSVEYSENVEKRGGWIEDDQGLRSLKAAALTSGQ</sequence>
<keyword evidence="4" id="KW-0653">Protein transport</keyword>
<feature type="compositionally biased region" description="Basic and acidic residues" evidence="5">
    <location>
        <begin position="287"/>
        <end position="296"/>
    </location>
</feature>
<feature type="compositionally biased region" description="Low complexity" evidence="5">
    <location>
        <begin position="271"/>
        <end position="284"/>
    </location>
</feature>
<dbReference type="EMBL" id="JPOX01000046">
    <property type="protein sequence ID" value="KFX42288.1"/>
    <property type="molecule type" value="Genomic_DNA"/>
</dbReference>
<evidence type="ECO:0000313" key="7">
    <source>
        <dbReference type="EMBL" id="KFX42288.1"/>
    </source>
</evidence>
<dbReference type="InterPro" id="IPR032914">
    <property type="entry name" value="Vam6/VPS39/TRAP1"/>
</dbReference>
<dbReference type="PROSITE" id="PS50219">
    <property type="entry name" value="CNH"/>
    <property type="match status" value="1"/>
</dbReference>
<evidence type="ECO:0000256" key="2">
    <source>
        <dbReference type="ARBA" id="ARBA00022448"/>
    </source>
</evidence>
<evidence type="ECO:0000259" key="6">
    <source>
        <dbReference type="PROSITE" id="PS50219"/>
    </source>
</evidence>
<name>A0A093XAM5_TALMA</name>
<dbReference type="PANTHER" id="PTHR12894">
    <property type="entry name" value="CNH DOMAIN CONTAINING"/>
    <property type="match status" value="1"/>
</dbReference>
<feature type="region of interest" description="Disordered" evidence="5">
    <location>
        <begin position="270"/>
        <end position="372"/>
    </location>
</feature>
<reference evidence="7" key="1">
    <citation type="journal article" date="2014" name="PLoS Genet.">
        <title>Signature Gene Expression Reveals Novel Clues to the Molecular Mechanisms of Dimorphic Transition in Penicillium marneffei.</title>
        <authorList>
            <person name="Yang E."/>
            <person name="Wang G."/>
            <person name="Cai J."/>
            <person name="Woo P.C."/>
            <person name="Lau S.K."/>
            <person name="Yuen K.-Y."/>
            <person name="Chow W.-N."/>
            <person name="Lin X."/>
        </authorList>
    </citation>
    <scope>NUCLEOTIDE SEQUENCE [LARGE SCALE GENOMIC DNA]</scope>
    <source>
        <strain evidence="7">PM1</strain>
    </source>
</reference>
<evidence type="ECO:0000256" key="3">
    <source>
        <dbReference type="ARBA" id="ARBA00022490"/>
    </source>
</evidence>